<keyword evidence="3" id="KW-1185">Reference proteome</keyword>
<evidence type="ECO:0000256" key="1">
    <source>
        <dbReference type="SAM" id="MobiDB-lite"/>
    </source>
</evidence>
<organism evidence="2 3">
    <name type="scientific">Roseobacter cerasinus</name>
    <dbReference type="NCBI Taxonomy" id="2602289"/>
    <lineage>
        <taxon>Bacteria</taxon>
        <taxon>Pseudomonadati</taxon>
        <taxon>Pseudomonadota</taxon>
        <taxon>Alphaproteobacteria</taxon>
        <taxon>Rhodobacterales</taxon>
        <taxon>Roseobacteraceae</taxon>
        <taxon>Roseobacter</taxon>
    </lineage>
</organism>
<name>A0A640VST3_9RHOB</name>
<evidence type="ECO:0000313" key="3">
    <source>
        <dbReference type="Proteomes" id="UP000436522"/>
    </source>
</evidence>
<dbReference type="EMBL" id="BLIV01000005">
    <property type="protein sequence ID" value="GFE50867.1"/>
    <property type="molecule type" value="Genomic_DNA"/>
</dbReference>
<proteinExistence type="predicted"/>
<dbReference type="Proteomes" id="UP000436522">
    <property type="component" value="Unassembled WGS sequence"/>
</dbReference>
<dbReference type="AlphaFoldDB" id="A0A640VST3"/>
<gene>
    <name evidence="2" type="ORF">So717_26200</name>
</gene>
<protein>
    <submittedName>
        <fullName evidence="2">Uncharacterized protein</fullName>
    </submittedName>
</protein>
<accession>A0A640VST3</accession>
<evidence type="ECO:0000313" key="2">
    <source>
        <dbReference type="EMBL" id="GFE50867.1"/>
    </source>
</evidence>
<reference evidence="2 3" key="1">
    <citation type="submission" date="2019-12" db="EMBL/GenBank/DDBJ databases">
        <title>Roseobacter cerasinus sp. nov., isolated from seawater around aquaculture.</title>
        <authorList>
            <person name="Muramatsu S."/>
            <person name="Takabe Y."/>
            <person name="Mori K."/>
            <person name="Takaichi S."/>
            <person name="Hanada S."/>
        </authorList>
    </citation>
    <scope>NUCLEOTIDE SEQUENCE [LARGE SCALE GENOMIC DNA]</scope>
    <source>
        <strain evidence="2 3">AI77</strain>
    </source>
</reference>
<sequence>MPNPRSPSMPTKRQIEEAYKIARDLCPGVRIKGVGPDGVVFEYPEKGDEADEWAGKPFSGDAA</sequence>
<comment type="caution">
    <text evidence="2">The sequence shown here is derived from an EMBL/GenBank/DDBJ whole genome shotgun (WGS) entry which is preliminary data.</text>
</comment>
<feature type="region of interest" description="Disordered" evidence="1">
    <location>
        <begin position="43"/>
        <end position="63"/>
    </location>
</feature>